<feature type="compositionally biased region" description="Basic and acidic residues" evidence="1">
    <location>
        <begin position="215"/>
        <end position="232"/>
    </location>
</feature>
<protein>
    <submittedName>
        <fullName evidence="2">Uncharacterized protein</fullName>
    </submittedName>
</protein>
<dbReference type="AlphaFoldDB" id="A0AAV4MED7"/>
<proteinExistence type="predicted"/>
<feature type="compositionally biased region" description="Polar residues" evidence="1">
    <location>
        <begin position="163"/>
        <end position="174"/>
    </location>
</feature>
<evidence type="ECO:0000313" key="3">
    <source>
        <dbReference type="Proteomes" id="UP001054945"/>
    </source>
</evidence>
<feature type="compositionally biased region" description="Low complexity" evidence="1">
    <location>
        <begin position="191"/>
        <end position="201"/>
    </location>
</feature>
<accession>A0AAV4MED7</accession>
<organism evidence="2 3">
    <name type="scientific">Caerostris extrusa</name>
    <name type="common">Bark spider</name>
    <name type="synonym">Caerostris bankana</name>
    <dbReference type="NCBI Taxonomy" id="172846"/>
    <lineage>
        <taxon>Eukaryota</taxon>
        <taxon>Metazoa</taxon>
        <taxon>Ecdysozoa</taxon>
        <taxon>Arthropoda</taxon>
        <taxon>Chelicerata</taxon>
        <taxon>Arachnida</taxon>
        <taxon>Araneae</taxon>
        <taxon>Araneomorphae</taxon>
        <taxon>Entelegynae</taxon>
        <taxon>Araneoidea</taxon>
        <taxon>Araneidae</taxon>
        <taxon>Caerostris</taxon>
    </lineage>
</organism>
<keyword evidence="3" id="KW-1185">Reference proteome</keyword>
<dbReference type="EMBL" id="BPLR01002121">
    <property type="protein sequence ID" value="GIX70215.1"/>
    <property type="molecule type" value="Genomic_DNA"/>
</dbReference>
<comment type="caution">
    <text evidence="2">The sequence shown here is derived from an EMBL/GenBank/DDBJ whole genome shotgun (WGS) entry which is preliminary data.</text>
</comment>
<evidence type="ECO:0000256" key="1">
    <source>
        <dbReference type="SAM" id="MobiDB-lite"/>
    </source>
</evidence>
<evidence type="ECO:0000313" key="2">
    <source>
        <dbReference type="EMBL" id="GIX70215.1"/>
    </source>
</evidence>
<feature type="region of interest" description="Disordered" evidence="1">
    <location>
        <begin position="163"/>
        <end position="252"/>
    </location>
</feature>
<name>A0AAV4MED7_CAEEX</name>
<sequence>MQQPPRDRVRDDIISLYRSKDMRDSMNFKSFMIHLSKIFHTLRKPEVLEITKDASVELKLCLDRMFPKGVEYLKEQLYRVPFNVNQDLLEWKFLQKLAMEDPDSVLQKTFENRALRVLYTLAEYNTNEFVLAEYKFLSTRLNIEACIQSIIIPSRVAEATDWASSQHGQRQKLSSSKDSDKTNSHLQKQTSSTSCLSSNVSDKTKSNDPNTDTDLSSKDNDKNPVIQRQRDRTKSHHPKIMTGYNSIIQRYT</sequence>
<reference evidence="2 3" key="1">
    <citation type="submission" date="2021-06" db="EMBL/GenBank/DDBJ databases">
        <title>Caerostris extrusa draft genome.</title>
        <authorList>
            <person name="Kono N."/>
            <person name="Arakawa K."/>
        </authorList>
    </citation>
    <scope>NUCLEOTIDE SEQUENCE [LARGE SCALE GENOMIC DNA]</scope>
</reference>
<dbReference type="Proteomes" id="UP001054945">
    <property type="component" value="Unassembled WGS sequence"/>
</dbReference>
<feature type="compositionally biased region" description="Polar residues" evidence="1">
    <location>
        <begin position="243"/>
        <end position="252"/>
    </location>
</feature>
<gene>
    <name evidence="2" type="ORF">CEXT_546241</name>
</gene>